<dbReference type="InterPro" id="IPR036651">
    <property type="entry name" value="Gln_synt_N_sf"/>
</dbReference>
<name>A0A6V8P8H3_9ACTN</name>
<dbReference type="SUPFAM" id="SSF54368">
    <property type="entry name" value="Glutamine synthetase, N-terminal domain"/>
    <property type="match status" value="1"/>
</dbReference>
<dbReference type="Gene3D" id="3.10.20.70">
    <property type="entry name" value="Glutamine synthetase, N-terminal domain"/>
    <property type="match status" value="1"/>
</dbReference>
<proteinExistence type="inferred from homology"/>
<dbReference type="PROSITE" id="PS51986">
    <property type="entry name" value="GS_BETA_GRASP"/>
    <property type="match status" value="1"/>
</dbReference>
<evidence type="ECO:0000313" key="4">
    <source>
        <dbReference type="Proteomes" id="UP000591948"/>
    </source>
</evidence>
<feature type="non-terminal residue" evidence="3">
    <location>
        <position position="79"/>
    </location>
</feature>
<evidence type="ECO:0000256" key="1">
    <source>
        <dbReference type="PROSITE-ProRule" id="PRU01330"/>
    </source>
</evidence>
<gene>
    <name evidence="3" type="ORF">HKBW3S33_02345</name>
</gene>
<reference evidence="3 4" key="1">
    <citation type="journal article" date="2020" name="Front. Microbiol.">
        <title>Single-cell genomics of novel Actinobacteria with the Wood-Ljungdahl pathway discovered in a serpentinizing system.</title>
        <authorList>
            <person name="Merino N."/>
            <person name="Kawai M."/>
            <person name="Boyd E.S."/>
            <person name="Colman D.R."/>
            <person name="McGlynn S.E."/>
            <person name="Nealson K.H."/>
            <person name="Kurokawa K."/>
            <person name="Hongoh Y."/>
        </authorList>
    </citation>
    <scope>NUCLEOTIDE SEQUENCE [LARGE SCALE GENOMIC DNA]</scope>
    <source>
        <strain evidence="3 4">S33</strain>
    </source>
</reference>
<keyword evidence="4" id="KW-1185">Reference proteome</keyword>
<accession>A0A6V8P8H3</accession>
<sequence>MAYTRNDVLHFVKDLKIRFIRLQFADDLGISKNVAISVEQLEKTLDGELMFDGSCIEGFDRIEESEMYLRTDVNTFAVF</sequence>
<dbReference type="RefSeq" id="WP_176234128.1">
    <property type="nucleotide sequence ID" value="NZ_BLRY01000513.1"/>
</dbReference>
<dbReference type="GO" id="GO:0004356">
    <property type="term" value="F:glutamine synthetase activity"/>
    <property type="evidence" value="ECO:0007669"/>
    <property type="project" value="InterPro"/>
</dbReference>
<protein>
    <submittedName>
        <fullName evidence="3">Glutamine synthetase</fullName>
    </submittedName>
</protein>
<dbReference type="Pfam" id="PF03951">
    <property type="entry name" value="Gln-synt_N"/>
    <property type="match status" value="1"/>
</dbReference>
<comment type="caution">
    <text evidence="3">The sequence shown here is derived from an EMBL/GenBank/DDBJ whole genome shotgun (WGS) entry which is preliminary data.</text>
</comment>
<dbReference type="Proteomes" id="UP000591948">
    <property type="component" value="Unassembled WGS sequence"/>
</dbReference>
<dbReference type="EMBL" id="BLRY01000513">
    <property type="protein sequence ID" value="GFP28929.1"/>
    <property type="molecule type" value="Genomic_DNA"/>
</dbReference>
<dbReference type="GO" id="GO:0006542">
    <property type="term" value="P:glutamine biosynthetic process"/>
    <property type="evidence" value="ECO:0007669"/>
    <property type="project" value="InterPro"/>
</dbReference>
<feature type="domain" description="GS beta-grasp" evidence="2">
    <location>
        <begin position="15"/>
        <end position="79"/>
    </location>
</feature>
<organism evidence="3 4">
    <name type="scientific">Candidatus Hakubella thermalkaliphila</name>
    <dbReference type="NCBI Taxonomy" id="2754717"/>
    <lineage>
        <taxon>Bacteria</taxon>
        <taxon>Bacillati</taxon>
        <taxon>Actinomycetota</taxon>
        <taxon>Actinomycetota incertae sedis</taxon>
        <taxon>Candidatus Hakubellales</taxon>
        <taxon>Candidatus Hakubellaceae</taxon>
        <taxon>Candidatus Hakubella</taxon>
    </lineage>
</organism>
<comment type="similarity">
    <text evidence="1">Belongs to the glutamine synthetase family.</text>
</comment>
<evidence type="ECO:0000313" key="3">
    <source>
        <dbReference type="EMBL" id="GFP28929.1"/>
    </source>
</evidence>
<evidence type="ECO:0000259" key="2">
    <source>
        <dbReference type="PROSITE" id="PS51986"/>
    </source>
</evidence>
<dbReference type="InterPro" id="IPR008147">
    <property type="entry name" value="Gln_synt_N"/>
</dbReference>
<dbReference type="AlphaFoldDB" id="A0A6V8P8H3"/>